<evidence type="ECO:0000256" key="3">
    <source>
        <dbReference type="ARBA" id="ARBA00022816"/>
    </source>
</evidence>
<evidence type="ECO:0000256" key="2">
    <source>
        <dbReference type="ARBA" id="ARBA00022448"/>
    </source>
</evidence>
<feature type="compositionally biased region" description="Basic and acidic residues" evidence="8">
    <location>
        <begin position="2012"/>
        <end position="2021"/>
    </location>
</feature>
<reference evidence="10 11" key="1">
    <citation type="journal article" date="2011" name="J. Gen. Appl. Microbiol.">
        <title>Draft genome sequencing of the enigmatic basidiomycete Mixia osmundae.</title>
        <authorList>
            <person name="Nishida H."/>
            <person name="Nagatsuka Y."/>
            <person name="Sugiyama J."/>
        </authorList>
    </citation>
    <scope>NUCLEOTIDE SEQUENCE [LARGE SCALE GENOMIC DNA]</scope>
    <source>
        <strain evidence="11">CBS 9802 / IAM 14324 / JCM 22182 / KY 12970</strain>
    </source>
</reference>
<dbReference type="GO" id="GO:0044611">
    <property type="term" value="C:nuclear pore inner ring"/>
    <property type="evidence" value="ECO:0007669"/>
    <property type="project" value="TreeGrafter"/>
</dbReference>
<proteinExistence type="predicted"/>
<dbReference type="OMA" id="SEIWVEH"/>
<keyword evidence="3" id="KW-0509">mRNA transport</keyword>
<evidence type="ECO:0000256" key="5">
    <source>
        <dbReference type="ARBA" id="ARBA00023010"/>
    </source>
</evidence>
<dbReference type="STRING" id="764103.G7E8W3"/>
<dbReference type="InParanoid" id="G7E8W3"/>
<dbReference type="eggNOG" id="KOG4833">
    <property type="taxonomic scope" value="Eukaryota"/>
</dbReference>
<dbReference type="GO" id="GO:0006606">
    <property type="term" value="P:protein import into nucleus"/>
    <property type="evidence" value="ECO:0007669"/>
    <property type="project" value="TreeGrafter"/>
</dbReference>
<dbReference type="Proteomes" id="UP000009131">
    <property type="component" value="Unassembled WGS sequence"/>
</dbReference>
<evidence type="ECO:0000256" key="1">
    <source>
        <dbReference type="ARBA" id="ARBA00004567"/>
    </source>
</evidence>
<dbReference type="GO" id="GO:0051028">
    <property type="term" value="P:mRNA transport"/>
    <property type="evidence" value="ECO:0007669"/>
    <property type="project" value="UniProtKB-KW"/>
</dbReference>
<evidence type="ECO:0000259" key="9">
    <source>
        <dbReference type="Pfam" id="PF21093"/>
    </source>
</evidence>
<keyword evidence="5" id="KW-0811">Translocation</keyword>
<dbReference type="GO" id="GO:0017056">
    <property type="term" value="F:structural constituent of nuclear pore"/>
    <property type="evidence" value="ECO:0007669"/>
    <property type="project" value="InterPro"/>
</dbReference>
<organism evidence="10 11">
    <name type="scientific">Mixia osmundae (strain CBS 9802 / IAM 14324 / JCM 22182 / KY 12970)</name>
    <dbReference type="NCBI Taxonomy" id="764103"/>
    <lineage>
        <taxon>Eukaryota</taxon>
        <taxon>Fungi</taxon>
        <taxon>Dikarya</taxon>
        <taxon>Basidiomycota</taxon>
        <taxon>Pucciniomycotina</taxon>
        <taxon>Mixiomycetes</taxon>
        <taxon>Mixiales</taxon>
        <taxon>Mixiaceae</taxon>
        <taxon>Mixia</taxon>
    </lineage>
</organism>
<dbReference type="Gene3D" id="1.25.10.70">
    <property type="match status" value="1"/>
</dbReference>
<dbReference type="PANTHER" id="PTHR31431">
    <property type="entry name" value="NUCLEOPORIN NUP188 HOMOLOG"/>
    <property type="match status" value="1"/>
</dbReference>
<sequence length="2077" mass="227288">MSMASPAPREDSPLFVTYATLLSSLEFPSSKPLPSWLVKFSSSNVLAKLKAIDKPFGKPNTASASKVVALTPVTALSTDKLTKDESALALVIAEQLDIDEIEAIILLRKFWIETRQDGPVSQGLKDSPDFWHDFAKFYYLERLSLLGVLAHALRTVEDPEHVHADVYSGWLDEILHTQFCPNLLKTVLRLATTQVPSRLRSTARNASSWAKSVLREQQALLECHFLSLYSRVAADADLLADLLLTIRNAEYGHKQYNLAYFDSEAQTLLAGIEHLYILLAVESLNLEQVTLDASSLKPAGPHQPLPPASQLINPATFANVQQAVFALSTAFPVASAPLVMGWSYLLSKLTEFIQTEPSHEAYTELQSQIYPAATTSANTQPLYQQLISFALEPAHSALEVLRLVLAGPLVQGRQSMLSTQRLLSSNANALGYLSVSRSLLVALLQLIKLPYLGDAQYTALIGLFETIYDHPDARLLRAQFWHLGQPEEDEEGDYPERALLEVARRKFPYDRLGLLRVLRAVSGKAELIASSSADREIDQACSESVLTYLSSLSTLVHEHPTPPALTPRPYEPIESDPSKVRALRPIPVSRSITIPAGAEGVLMSAAGVRPVLISWNLAPTNGWSGLRYLADLVDSCAGAPAASVPALDPFQTVPDAYPRFVWSSPEQSRSELALTLELVTDLLNNAMPDDVQLILSAIQADGSNPTWLNDLFELLRLSFKDDQESGRKLMPRLLDAISILLPHQSGIIWTFIAASTKLFQTSISAYPAGEPLHHINDRMTGHFDTTLSAIALLHSLILECQRSSLTDEAAFADLKAVVLERALHWLLDEIWIVHDSWKYAELTQRFQLTSTLSVTLSLLVDEASFADLARKQPLAKPCRMVLEALLLTQDPVYIAPLLNAFVRLPKLSEVFSVVGRQQEAAEADLALASVTSLANSILRLRRQYLGMRPCPLEVYLLEAQPSGQRSTTSGLAFSALLETALLSSEITLAVPAFHLLTTVSILAVDYEHGTSALVSSLGSADRDSMFHDTLLDMMADSFRDEELRTAAWTFAASLIDAGVGYGHTLVTGQPGAHDRPSNKNVIAVATATLADWDSLWRHEPKLLHAIVRLLALVWQNRTAYGDNFPTTEPALGPVIRSIALASLPIAATDEDDSESFNTISNRCFRVASQAYAVSVAALDTVASAVSGTSSLFVSASLLSALFKNRESVDATIEQLSSSSYESLPPEKSGLFSRDSYRYQDSLGALDPARSYGIDYEYAIERAEKTLHGLSASELDASVDSVLLAIMLFNANRSTIGAELLRLRAWSRYLEIAFAAEQTEQLSGELIRAAVTVLAEASQEHRSGALITTLHAERLQLVLCLGQAAMRIPQPSKEEATKFVSALGTITQHVDFPLAASLHSYEAAGWHRPCFGIIVCAYRIFNRAHADAPLPLHDLPRLRDASLRTLDALLESLRLLFSQATGTMSEELDADLALAVMAVLAIPTNLVSPQELFASLRTSSLVRTMCDLISRTDRSSYATHALDFMLQLARHKSGAELLGLDGVMTALCAASPTDQTFIEAAIVSGANYERPAAHRQWCQSLALASHLIAQLGDSEVFISQDTLAFLSAYNAQLKHALTWQFEREPLTLPLLEEMELIVVLFGVLVQHRSSTTRQMYANLAKNVLGLCQQLVWYLLHPNRLRSIMESTNQEEASWLANSEEGEVDPNKLEESPVAAALLQKVIAVVCDLTRALATYASSISIIRSVPMDWPMEALLVDLNKEGAMTLPAILGSFIDLSGFCFDQLRSGSSGAAAQHAGATTLPRYDPETFVQLVTDVQEATIVLAATQMALYLKEASQRADQETDRACREISSELATELSGQLEKAPSSQQRMSTAVRGFLTSYVLRPLKRAQIDLQLLRPDPRDGAAIAQLVDFASLAVIPYSAAPHLPDDFAELGELVRQVLPPEDMTNFTSSLLPVPSPPGQIRCAHCWNLRCKKVAIMYAVSLSAFLFGKTADVGCRSSVTVMQKHAEAECSEEKHGKGSEQPVPYTPPAQKEKPDKPYKVQKQPEGSKATSSEPDTGKPKHSPRPFKPEPEDSA</sequence>
<keyword evidence="2" id="KW-0813">Transport</keyword>
<dbReference type="Pfam" id="PF21093">
    <property type="entry name" value="Nup188_N-subdom_III"/>
    <property type="match status" value="1"/>
</dbReference>
<dbReference type="GO" id="GO:0006405">
    <property type="term" value="P:RNA export from nucleus"/>
    <property type="evidence" value="ECO:0007669"/>
    <property type="project" value="TreeGrafter"/>
</dbReference>
<evidence type="ECO:0000256" key="4">
    <source>
        <dbReference type="ARBA" id="ARBA00022927"/>
    </source>
</evidence>
<keyword evidence="6" id="KW-0906">Nuclear pore complex</keyword>
<reference evidence="10 11" key="2">
    <citation type="journal article" date="2012" name="Open Biol.">
        <title>Characteristics of nucleosomes and linker DNA regions on the genome of the basidiomycete Mixia osmundae revealed by mono- and dinucleosome mapping.</title>
        <authorList>
            <person name="Nishida H."/>
            <person name="Kondo S."/>
            <person name="Matsumoto T."/>
            <person name="Suzuki Y."/>
            <person name="Yoshikawa H."/>
            <person name="Taylor T.D."/>
            <person name="Sugiyama J."/>
        </authorList>
    </citation>
    <scope>NUCLEOTIDE SEQUENCE [LARGE SCALE GENOMIC DNA]</scope>
    <source>
        <strain evidence="11">CBS 9802 / IAM 14324 / JCM 22182 / KY 12970</strain>
    </source>
</reference>
<dbReference type="InterPro" id="IPR044840">
    <property type="entry name" value="Nup188"/>
</dbReference>
<feature type="region of interest" description="Disordered" evidence="8">
    <location>
        <begin position="2012"/>
        <end position="2077"/>
    </location>
</feature>
<accession>G7E8W3</accession>
<comment type="caution">
    <text evidence="10">The sequence shown here is derived from an EMBL/GenBank/DDBJ whole genome shotgun (WGS) entry which is preliminary data.</text>
</comment>
<keyword evidence="4" id="KW-0653">Protein transport</keyword>
<evidence type="ECO:0000313" key="10">
    <source>
        <dbReference type="EMBL" id="GAA99581.1"/>
    </source>
</evidence>
<comment type="subcellular location">
    <subcellularLocation>
        <location evidence="1">Nucleus</location>
        <location evidence="1">Nuclear pore complex</location>
    </subcellularLocation>
</comment>
<gene>
    <name evidence="10" type="primary">Mo06282</name>
    <name evidence="10" type="ORF">E5Q_06282</name>
</gene>
<evidence type="ECO:0000256" key="6">
    <source>
        <dbReference type="ARBA" id="ARBA00023132"/>
    </source>
</evidence>
<feature type="domain" description="Nucleoporin Nup188 N-terminal subdomain III" evidence="9">
    <location>
        <begin position="671"/>
        <end position="1056"/>
    </location>
</feature>
<dbReference type="EMBL" id="BABT02000220">
    <property type="protein sequence ID" value="GAA99581.1"/>
    <property type="molecule type" value="Genomic_DNA"/>
</dbReference>
<evidence type="ECO:0000256" key="7">
    <source>
        <dbReference type="ARBA" id="ARBA00023242"/>
    </source>
</evidence>
<keyword evidence="11" id="KW-1185">Reference proteome</keyword>
<evidence type="ECO:0000313" key="11">
    <source>
        <dbReference type="Proteomes" id="UP000009131"/>
    </source>
</evidence>
<dbReference type="OrthoDB" id="102511at2759"/>
<name>G7E8W3_MIXOS</name>
<dbReference type="RefSeq" id="XP_014568803.1">
    <property type="nucleotide sequence ID" value="XM_014713317.1"/>
</dbReference>
<keyword evidence="7" id="KW-0539">Nucleus</keyword>
<dbReference type="HOGENOM" id="CLU_233373_0_0_1"/>
<evidence type="ECO:0000256" key="8">
    <source>
        <dbReference type="SAM" id="MobiDB-lite"/>
    </source>
</evidence>
<dbReference type="PANTHER" id="PTHR31431:SF1">
    <property type="entry name" value="NUCLEOPORIN NUP188"/>
    <property type="match status" value="1"/>
</dbReference>
<dbReference type="InterPro" id="IPR048883">
    <property type="entry name" value="Nup188_N-subdom_III"/>
</dbReference>
<protein>
    <recommendedName>
        <fullName evidence="9">Nucleoporin Nup188 N-terminal subdomain III domain-containing protein</fullName>
    </recommendedName>
</protein>